<dbReference type="Pfam" id="PF03358">
    <property type="entry name" value="FMN_red"/>
    <property type="match status" value="1"/>
</dbReference>
<dbReference type="InterPro" id="IPR029039">
    <property type="entry name" value="Flavoprotein-like_sf"/>
</dbReference>
<gene>
    <name evidence="2" type="ORF">GCM10023336_61660</name>
</gene>
<dbReference type="EMBL" id="BAABKC010000107">
    <property type="protein sequence ID" value="GAA5073922.1"/>
    <property type="molecule type" value="Genomic_DNA"/>
</dbReference>
<organism evidence="2 3">
    <name type="scientific">Streptomyces similanensis</name>
    <dbReference type="NCBI Taxonomy" id="1274988"/>
    <lineage>
        <taxon>Bacteria</taxon>
        <taxon>Bacillati</taxon>
        <taxon>Actinomycetota</taxon>
        <taxon>Actinomycetes</taxon>
        <taxon>Kitasatosporales</taxon>
        <taxon>Streptomycetaceae</taxon>
        <taxon>Streptomyces</taxon>
    </lineage>
</organism>
<dbReference type="InterPro" id="IPR050712">
    <property type="entry name" value="NAD(P)H-dep_reductase"/>
</dbReference>
<keyword evidence="3" id="KW-1185">Reference proteome</keyword>
<evidence type="ECO:0000259" key="1">
    <source>
        <dbReference type="Pfam" id="PF03358"/>
    </source>
</evidence>
<dbReference type="InterPro" id="IPR005025">
    <property type="entry name" value="FMN_Rdtase-like_dom"/>
</dbReference>
<reference evidence="3" key="1">
    <citation type="journal article" date="2019" name="Int. J. Syst. Evol. Microbiol.">
        <title>The Global Catalogue of Microorganisms (GCM) 10K type strain sequencing project: providing services to taxonomists for standard genome sequencing and annotation.</title>
        <authorList>
            <consortium name="The Broad Institute Genomics Platform"/>
            <consortium name="The Broad Institute Genome Sequencing Center for Infectious Disease"/>
            <person name="Wu L."/>
            <person name="Ma J."/>
        </authorList>
    </citation>
    <scope>NUCLEOTIDE SEQUENCE [LARGE SCALE GENOMIC DNA]</scope>
    <source>
        <strain evidence="3">JCM 18410</strain>
    </source>
</reference>
<accession>A0ABP9LDB2</accession>
<dbReference type="RefSeq" id="WP_176151325.1">
    <property type="nucleotide sequence ID" value="NZ_BAABKC010000107.1"/>
</dbReference>
<name>A0ABP9LDB2_9ACTN</name>
<dbReference type="PANTHER" id="PTHR30543">
    <property type="entry name" value="CHROMATE REDUCTASE"/>
    <property type="match status" value="1"/>
</dbReference>
<evidence type="ECO:0000313" key="3">
    <source>
        <dbReference type="Proteomes" id="UP001500124"/>
    </source>
</evidence>
<dbReference type="Gene3D" id="3.40.50.360">
    <property type="match status" value="1"/>
</dbReference>
<protein>
    <submittedName>
        <fullName evidence="2">NAD(P)H-dependent oxidoreductase</fullName>
    </submittedName>
</protein>
<sequence length="203" mass="22808">MDDDDRLRLVILVGAAREGRFGLAAAEWLAARARLRSDFEVDVIDLTTAWLPDMMTADPAVPRPSAVRDLSPWLAAADAFAVVTQEYRFGCPASLKNAIDWYDSEWHAKPVGFVCYGGPSGGLCAVGQLRQVFAESHAMTIPETVSFHNYRERWGPEGRFLDTEDRHDDAVALLDRLGWWARALHRARSHEPYTHPYPARAEE</sequence>
<feature type="domain" description="NADPH-dependent FMN reductase-like" evidence="1">
    <location>
        <begin position="8"/>
        <end position="150"/>
    </location>
</feature>
<evidence type="ECO:0000313" key="2">
    <source>
        <dbReference type="EMBL" id="GAA5073922.1"/>
    </source>
</evidence>
<dbReference type="PANTHER" id="PTHR30543:SF21">
    <property type="entry name" value="NAD(P)H-DEPENDENT FMN REDUCTASE LOT6"/>
    <property type="match status" value="1"/>
</dbReference>
<dbReference type="Proteomes" id="UP001500124">
    <property type="component" value="Unassembled WGS sequence"/>
</dbReference>
<comment type="caution">
    <text evidence="2">The sequence shown here is derived from an EMBL/GenBank/DDBJ whole genome shotgun (WGS) entry which is preliminary data.</text>
</comment>
<proteinExistence type="predicted"/>
<dbReference type="SUPFAM" id="SSF52218">
    <property type="entry name" value="Flavoproteins"/>
    <property type="match status" value="1"/>
</dbReference>